<proteinExistence type="predicted"/>
<gene>
    <name evidence="2" type="ORF">OCBIM_22011912mg</name>
</gene>
<keyword evidence="1" id="KW-0472">Membrane</keyword>
<evidence type="ECO:0000313" key="2">
    <source>
        <dbReference type="EMBL" id="KOF66565.1"/>
    </source>
</evidence>
<evidence type="ECO:0000256" key="1">
    <source>
        <dbReference type="SAM" id="Phobius"/>
    </source>
</evidence>
<dbReference type="EMBL" id="KQ427949">
    <property type="protein sequence ID" value="KOF66565.1"/>
    <property type="molecule type" value="Genomic_DNA"/>
</dbReference>
<keyword evidence="1" id="KW-1133">Transmembrane helix</keyword>
<dbReference type="AlphaFoldDB" id="A0A0L8FQ95"/>
<name>A0A0L8FQ95_OCTBM</name>
<sequence>MQSVEAIFFLQFSCTIFINIKKKRKEDKMLYPTYLYFFEKLFVLPSIYLLVVSYFK</sequence>
<organism evidence="2">
    <name type="scientific">Octopus bimaculoides</name>
    <name type="common">California two-spotted octopus</name>
    <dbReference type="NCBI Taxonomy" id="37653"/>
    <lineage>
        <taxon>Eukaryota</taxon>
        <taxon>Metazoa</taxon>
        <taxon>Spiralia</taxon>
        <taxon>Lophotrochozoa</taxon>
        <taxon>Mollusca</taxon>
        <taxon>Cephalopoda</taxon>
        <taxon>Coleoidea</taxon>
        <taxon>Octopodiformes</taxon>
        <taxon>Octopoda</taxon>
        <taxon>Incirrata</taxon>
        <taxon>Octopodidae</taxon>
        <taxon>Octopus</taxon>
    </lineage>
</organism>
<protein>
    <submittedName>
        <fullName evidence="2">Uncharacterized protein</fullName>
    </submittedName>
</protein>
<feature type="transmembrane region" description="Helical" evidence="1">
    <location>
        <begin position="34"/>
        <end position="55"/>
    </location>
</feature>
<keyword evidence="1" id="KW-0812">Transmembrane</keyword>
<reference evidence="2" key="1">
    <citation type="submission" date="2015-07" db="EMBL/GenBank/DDBJ databases">
        <title>MeaNS - Measles Nucleotide Surveillance Program.</title>
        <authorList>
            <person name="Tran T."/>
            <person name="Druce J."/>
        </authorList>
    </citation>
    <scope>NUCLEOTIDE SEQUENCE</scope>
    <source>
        <strain evidence="2">UCB-OBI-ISO-001</strain>
        <tissue evidence="2">Gonad</tissue>
    </source>
</reference>
<accession>A0A0L8FQ95</accession>